<sequence>MSTHYDVYVITGKLYTSESRACFFVHNLNKVNLRIPVKNALKQNLNTYFAQD</sequence>
<dbReference type="AlphaFoldDB" id="A0A0N7L6C2"/>
<proteinExistence type="predicted"/>
<dbReference type="Proteomes" id="UP000054928">
    <property type="component" value="Unassembled WGS sequence"/>
</dbReference>
<organism evidence="1 2">
    <name type="scientific">Plasmopara halstedii</name>
    <name type="common">Downy mildew of sunflower</name>
    <dbReference type="NCBI Taxonomy" id="4781"/>
    <lineage>
        <taxon>Eukaryota</taxon>
        <taxon>Sar</taxon>
        <taxon>Stramenopiles</taxon>
        <taxon>Oomycota</taxon>
        <taxon>Peronosporomycetes</taxon>
        <taxon>Peronosporales</taxon>
        <taxon>Peronosporaceae</taxon>
        <taxon>Plasmopara</taxon>
    </lineage>
</organism>
<accession>A0A0N7L6C2</accession>
<evidence type="ECO:0000313" key="2">
    <source>
        <dbReference type="Proteomes" id="UP000054928"/>
    </source>
</evidence>
<protein>
    <submittedName>
        <fullName evidence="1">Uncharacterized protein</fullName>
    </submittedName>
</protein>
<reference evidence="2" key="1">
    <citation type="submission" date="2014-09" db="EMBL/GenBank/DDBJ databases">
        <authorList>
            <person name="Sharma Rahul"/>
            <person name="Thines Marco"/>
        </authorList>
    </citation>
    <scope>NUCLEOTIDE SEQUENCE [LARGE SCALE GENOMIC DNA]</scope>
</reference>
<keyword evidence="2" id="KW-1185">Reference proteome</keyword>
<dbReference type="EMBL" id="CCYD01000810">
    <property type="protein sequence ID" value="CEG43867.1"/>
    <property type="molecule type" value="Genomic_DNA"/>
</dbReference>
<evidence type="ECO:0000313" key="1">
    <source>
        <dbReference type="EMBL" id="CEG43867.1"/>
    </source>
</evidence>
<name>A0A0N7L6C2_PLAHL</name>
<dbReference type="GeneID" id="36409210"/>
<dbReference type="RefSeq" id="XP_024580236.1">
    <property type="nucleotide sequence ID" value="XM_024729905.1"/>
</dbReference>